<dbReference type="SUPFAM" id="SSF50331">
    <property type="entry name" value="MOP-like"/>
    <property type="match status" value="1"/>
</dbReference>
<sequence>TIIYVTHDQVEAMTMGDRIAVLNKGYLQQVDTPLNLYNLPANLFVAGFIGSPAMNFARARLIKEGEKLFVLSDFFKLVIPKPGDKLNSYAGKDVTLGIRPEHISECSDEASSKDGRGFSALVNIIEPTGNEILAHIECGDKIFVARLASESGIKAGDKVDFSVNVERMHIFEGESGLSLTSITAPSGV</sequence>
<dbReference type="Gene3D" id="2.40.50.140">
    <property type="entry name" value="Nucleic acid-binding proteins"/>
    <property type="match status" value="1"/>
</dbReference>
<protein>
    <recommendedName>
        <fullName evidence="1">MalK-like OB fold domain-containing protein</fullName>
    </recommendedName>
</protein>
<dbReference type="GO" id="GO:0016887">
    <property type="term" value="F:ATP hydrolysis activity"/>
    <property type="evidence" value="ECO:0007669"/>
    <property type="project" value="InterPro"/>
</dbReference>
<evidence type="ECO:0000259" key="1">
    <source>
        <dbReference type="Pfam" id="PF17912"/>
    </source>
</evidence>
<dbReference type="InterPro" id="IPR047641">
    <property type="entry name" value="ABC_transpr_MalK/UgpC-like"/>
</dbReference>
<dbReference type="InterPro" id="IPR008995">
    <property type="entry name" value="Mo/tungstate-bd_C_term_dom"/>
</dbReference>
<dbReference type="AlphaFoldDB" id="X0T8W9"/>
<name>X0T8W9_9ZZZZ</name>
<dbReference type="EMBL" id="BARS01002369">
    <property type="protein sequence ID" value="GAF84632.1"/>
    <property type="molecule type" value="Genomic_DNA"/>
</dbReference>
<dbReference type="PANTHER" id="PTHR43875">
    <property type="entry name" value="MALTODEXTRIN IMPORT ATP-BINDING PROTEIN MSMX"/>
    <property type="match status" value="1"/>
</dbReference>
<dbReference type="SUPFAM" id="SSF52540">
    <property type="entry name" value="P-loop containing nucleoside triphosphate hydrolases"/>
    <property type="match status" value="1"/>
</dbReference>
<gene>
    <name evidence="2" type="ORF">S01H1_04491</name>
</gene>
<feature type="non-terminal residue" evidence="2">
    <location>
        <position position="1"/>
    </location>
</feature>
<comment type="caution">
    <text evidence="2">The sequence shown here is derived from an EMBL/GenBank/DDBJ whole genome shotgun (WGS) entry which is preliminary data.</text>
</comment>
<evidence type="ECO:0000313" key="2">
    <source>
        <dbReference type="EMBL" id="GAF84632.1"/>
    </source>
</evidence>
<dbReference type="InterPro" id="IPR012340">
    <property type="entry name" value="NA-bd_OB-fold"/>
</dbReference>
<dbReference type="PANTHER" id="PTHR43875:SF1">
    <property type="entry name" value="OSMOPROTECTIVE COMPOUNDS UPTAKE ATP-BINDING PROTEIN GGTA"/>
    <property type="match status" value="1"/>
</dbReference>
<feature type="domain" description="MalK-like OB fold" evidence="1">
    <location>
        <begin position="50"/>
        <end position="103"/>
    </location>
</feature>
<proteinExistence type="predicted"/>
<dbReference type="GO" id="GO:0055052">
    <property type="term" value="C:ATP-binding cassette (ABC) transporter complex, substrate-binding subunit-containing"/>
    <property type="evidence" value="ECO:0007669"/>
    <property type="project" value="TreeGrafter"/>
</dbReference>
<organism evidence="2">
    <name type="scientific">marine sediment metagenome</name>
    <dbReference type="NCBI Taxonomy" id="412755"/>
    <lineage>
        <taxon>unclassified sequences</taxon>
        <taxon>metagenomes</taxon>
        <taxon>ecological metagenomes</taxon>
    </lineage>
</organism>
<reference evidence="2" key="1">
    <citation type="journal article" date="2014" name="Front. Microbiol.">
        <title>High frequency of phylogenetically diverse reductive dehalogenase-homologous genes in deep subseafloor sedimentary metagenomes.</title>
        <authorList>
            <person name="Kawai M."/>
            <person name="Futagami T."/>
            <person name="Toyoda A."/>
            <person name="Takaki Y."/>
            <person name="Nishi S."/>
            <person name="Hori S."/>
            <person name="Arai W."/>
            <person name="Tsubouchi T."/>
            <person name="Morono Y."/>
            <person name="Uchiyama I."/>
            <person name="Ito T."/>
            <person name="Fujiyama A."/>
            <person name="Inagaki F."/>
            <person name="Takami H."/>
        </authorList>
    </citation>
    <scope>NUCLEOTIDE SEQUENCE</scope>
    <source>
        <strain evidence="2">Expedition CK06-06</strain>
    </source>
</reference>
<dbReference type="InterPro" id="IPR027417">
    <property type="entry name" value="P-loop_NTPase"/>
</dbReference>
<dbReference type="Gene3D" id="2.40.50.100">
    <property type="match status" value="1"/>
</dbReference>
<dbReference type="Pfam" id="PF17912">
    <property type="entry name" value="OB_MalK"/>
    <property type="match status" value="1"/>
</dbReference>
<dbReference type="InterPro" id="IPR040582">
    <property type="entry name" value="OB_MalK-like"/>
</dbReference>
<dbReference type="Gene3D" id="3.40.50.300">
    <property type="entry name" value="P-loop containing nucleotide triphosphate hydrolases"/>
    <property type="match status" value="1"/>
</dbReference>
<accession>X0T8W9</accession>